<accession>A0ABM8JMG6</accession>
<dbReference type="Pfam" id="PF14808">
    <property type="entry name" value="TMEM164"/>
    <property type="match status" value="1"/>
</dbReference>
<dbReference type="RefSeq" id="WP_353306774.1">
    <property type="nucleotide sequence ID" value="NZ_AP028955.1"/>
</dbReference>
<evidence type="ECO:0008006" key="4">
    <source>
        <dbReference type="Google" id="ProtNLM"/>
    </source>
</evidence>
<organism evidence="2 3">
    <name type="scientific">Spiroplasma ixodetis</name>
    <dbReference type="NCBI Taxonomy" id="2141"/>
    <lineage>
        <taxon>Bacteria</taxon>
        <taxon>Bacillati</taxon>
        <taxon>Mycoplasmatota</taxon>
        <taxon>Mollicutes</taxon>
        <taxon>Entomoplasmatales</taxon>
        <taxon>Spiroplasmataceae</taxon>
        <taxon>Spiroplasma</taxon>
    </lineage>
</organism>
<feature type="transmembrane region" description="Helical" evidence="1">
    <location>
        <begin position="175"/>
        <end position="199"/>
    </location>
</feature>
<keyword evidence="1" id="KW-1133">Transmembrane helix</keyword>
<sequence length="286" mass="33512">MQFVFLGFFDGNPQAVINPLFGMHYWIGLSISLFLIISLFIFKRFYSNLSKCYSFKCSLGIFQILLYISFYIVHGLNGDNYQWYDYFPFQLCSVFNITSGILLIIPNKSLFNITFPLIGPVILAFLLPDKTKWVFGPQHFLYWNYYFIHIIILFSYLLLYLYGHIEYDKIYIKKSILYLTLFGGGVFIFNTSFGTNYLFIGNAGYTAIFGKKVLDTSVWLPILRFTFMSVVGISLLVLTYIFIIKNFSPFYLEKGTKINPIYKDKKSLITKFYKKLNLKDKKIMKS</sequence>
<proteinExistence type="predicted"/>
<feature type="transmembrane region" description="Helical" evidence="1">
    <location>
        <begin position="86"/>
        <end position="105"/>
    </location>
</feature>
<feature type="transmembrane region" description="Helical" evidence="1">
    <location>
        <begin position="54"/>
        <end position="74"/>
    </location>
</feature>
<feature type="transmembrane region" description="Helical" evidence="1">
    <location>
        <begin position="23"/>
        <end position="42"/>
    </location>
</feature>
<feature type="transmembrane region" description="Helical" evidence="1">
    <location>
        <begin position="140"/>
        <end position="163"/>
    </location>
</feature>
<keyword evidence="1" id="KW-0472">Membrane</keyword>
<feature type="transmembrane region" description="Helical" evidence="1">
    <location>
        <begin position="219"/>
        <end position="244"/>
    </location>
</feature>
<keyword evidence="1" id="KW-0812">Transmembrane</keyword>
<dbReference type="Proteomes" id="UP001473424">
    <property type="component" value="Chromosome"/>
</dbReference>
<protein>
    <recommendedName>
        <fullName evidence="4">Integral membrane protein</fullName>
    </recommendedName>
</protein>
<evidence type="ECO:0000313" key="3">
    <source>
        <dbReference type="Proteomes" id="UP001473424"/>
    </source>
</evidence>
<gene>
    <name evidence="2" type="ORF">SAP269_06320</name>
</gene>
<feature type="transmembrane region" description="Helical" evidence="1">
    <location>
        <begin position="110"/>
        <end position="128"/>
    </location>
</feature>
<name>A0ABM8JMG6_9MOLU</name>
<keyword evidence="3" id="KW-1185">Reference proteome</keyword>
<evidence type="ECO:0000313" key="2">
    <source>
        <dbReference type="EMBL" id="BET38043.1"/>
    </source>
</evidence>
<reference evidence="3" key="1">
    <citation type="journal article" date="2024" name="FEMS Microbiol. Lett.">
        <title>Genomic insights into Spiroplasma endosymbionts that induce male-killing and protective phenotypes in the pea aphid.</title>
        <authorList>
            <person name="Arai H."/>
            <person name="Legeai F."/>
            <person name="Kageyama D."/>
            <person name="Sugio A."/>
            <person name="Simon J.C."/>
        </authorList>
    </citation>
    <scope>NUCLEOTIDE SEQUENCE [LARGE SCALE GENOMIC DNA]</scope>
    <source>
        <strain evidence="3">sAp269</strain>
    </source>
</reference>
<dbReference type="EMBL" id="AP028955">
    <property type="protein sequence ID" value="BET38043.1"/>
    <property type="molecule type" value="Genomic_DNA"/>
</dbReference>
<evidence type="ECO:0000256" key="1">
    <source>
        <dbReference type="SAM" id="Phobius"/>
    </source>
</evidence>